<dbReference type="Proteomes" id="UP000251466">
    <property type="component" value="Segment"/>
</dbReference>
<dbReference type="GeneID" id="54993361"/>
<dbReference type="RefSeq" id="YP_009802806.1">
    <property type="nucleotide sequence ID" value="NC_047988.1"/>
</dbReference>
<proteinExistence type="predicted"/>
<organism evidence="1 2">
    <name type="scientific">Microbacterium phage Metamorphoo</name>
    <dbReference type="NCBI Taxonomy" id="2201437"/>
    <lineage>
        <taxon>Viruses</taxon>
        <taxon>Duplodnaviria</taxon>
        <taxon>Heunggongvirae</taxon>
        <taxon>Uroviricota</taxon>
        <taxon>Caudoviricetes</taxon>
        <taxon>Hodgkinviridae</taxon>
        <taxon>Metamorphoovirus</taxon>
        <taxon>Metamorphoovirus metamorphoo</taxon>
    </lineage>
</organism>
<name>A0A2Z4Q7B2_9CAUD</name>
<evidence type="ECO:0000313" key="2">
    <source>
        <dbReference type="Proteomes" id="UP000251466"/>
    </source>
</evidence>
<evidence type="ECO:0000313" key="1">
    <source>
        <dbReference type="EMBL" id="AWY05388.1"/>
    </source>
</evidence>
<gene>
    <name evidence="1" type="primary">37</name>
    <name evidence="1" type="ORF">SEA_METAMORPHOO_37</name>
</gene>
<keyword evidence="2" id="KW-1185">Reference proteome</keyword>
<dbReference type="EMBL" id="MH271304">
    <property type="protein sequence ID" value="AWY05388.1"/>
    <property type="molecule type" value="Genomic_DNA"/>
</dbReference>
<sequence length="829" mass="86209">MLDEYLALGGVELGNNARAYDYASCLSCCAGLLKLPGCDGIHDATTGFTDAVREWQTQRTNLFTNPSFEQSSVTAEVWRNLILNPRFVGVTGWTLVGATAVDLGNGAIEATIGASPPSSNFLTPDLTSAFSGFVAGDRFSASYTIQNTGTTAGSFRVATYDGTVYQYGPAVTINPGETKDVQAVGQTAVAGVAYMQPRLHVTGVSTGGKFRISKALAVKAPILPAYFDPVVGSGDPDLTAAWTGTVNNSASVLNGARLGGTANGTVVNVRSSQWSEDGAYSMRMVPKYPTVGSGYLDIGAIGGVAGGVNLERGKTYTAYVVIHKEQATGANRGGLIYTSQDGTSARTMYAPNAAGDHVLRIVFTPSATGWGYLRIYHGGAIGEPDIWADTAYVVEGDYGGEWFDGGSLPLSLDDEVWRVMWTGPADASTSVLQENVVVSPAESDEPPYSCADIALAPWYDQSNPFSRDFAGFYLLSVKGITDGTMTAGVTESVGYGGVIGSPHYATRSVRVRSMLVGCGRAATHYGLAWLKAALGESFCSRHGDACGTSDLAFFIDCPPVLEPGETDYAAATSPYRRYLHDVACTSSPIIQEEYETPSGAYVVIVEYILTAESPFVWGETVQAESTGAVLTAFDDIPFNLMRRPSGEQGDGVPAVVATQYAFNGSAEYGGSAAALPTGWARSVTNIAAGLTDSKSSDIAAVGPSSASVRLLATGPVNAGSIRLYYDVALGSLPAGSSPSVSLWAAALTYAGAPVAAPISAEVEWRTASATVSTAPLGQIPLNGGNISAPGLTRPPTATVARIAVTLPITSAVAGDDIRLYADAFGLTVP</sequence>
<accession>A0A2Z4Q7B2</accession>
<protein>
    <submittedName>
        <fullName evidence="1">Minor tail protein</fullName>
    </submittedName>
</protein>
<dbReference type="KEGG" id="vg:54993361"/>
<reference evidence="1 2" key="1">
    <citation type="submission" date="2018-04" db="EMBL/GenBank/DDBJ databases">
        <authorList>
            <person name="Harrington T."/>
            <person name="Washburn E."/>
            <person name="Bricker J."/>
            <person name="McKinney A."/>
            <person name="Betsko A.J."/>
            <person name="Garlena R.A."/>
            <person name="Russell D.A."/>
            <person name="Pope W.A."/>
            <person name="Jacobs-Sera D."/>
            <person name="Hatfull G.F."/>
        </authorList>
    </citation>
    <scope>NUCLEOTIDE SEQUENCE [LARGE SCALE GENOMIC DNA]</scope>
</reference>